<dbReference type="Pfam" id="PF01243">
    <property type="entry name" value="PNPOx_N"/>
    <property type="match status" value="1"/>
</dbReference>
<dbReference type="InterPro" id="IPR011576">
    <property type="entry name" value="Pyridox_Oxase_N"/>
</dbReference>
<keyword evidence="3" id="KW-1185">Reference proteome</keyword>
<accession>A0A1H6B9H4</accession>
<dbReference type="AlphaFoldDB" id="A0A1H6B9H4"/>
<dbReference type="SUPFAM" id="SSF50475">
    <property type="entry name" value="FMN-binding split barrel"/>
    <property type="match status" value="1"/>
</dbReference>
<dbReference type="InterPro" id="IPR012349">
    <property type="entry name" value="Split_barrel_FMN-bd"/>
</dbReference>
<gene>
    <name evidence="2" type="ORF">SAMN04488115_10729</name>
</gene>
<evidence type="ECO:0000313" key="3">
    <source>
        <dbReference type="Proteomes" id="UP000236743"/>
    </source>
</evidence>
<dbReference type="OrthoDB" id="9790331at2"/>
<name>A0A1H6B9H4_9HYPH</name>
<dbReference type="NCBIfam" id="TIGR04025">
    <property type="entry name" value="PPOX_FMN_DR2398"/>
    <property type="match status" value="1"/>
</dbReference>
<dbReference type="RefSeq" id="WP_103873654.1">
    <property type="nucleotide sequence ID" value="NZ_FNUY01000007.1"/>
</dbReference>
<dbReference type="EMBL" id="FNUY01000007">
    <property type="protein sequence ID" value="SEG57439.1"/>
    <property type="molecule type" value="Genomic_DNA"/>
</dbReference>
<feature type="domain" description="Pyridoxamine 5'-phosphate oxidase N-terminal" evidence="1">
    <location>
        <begin position="37"/>
        <end position="135"/>
    </location>
</feature>
<protein>
    <recommendedName>
        <fullName evidence="1">Pyridoxamine 5'-phosphate oxidase N-terminal domain-containing protein</fullName>
    </recommendedName>
</protein>
<sequence length="210" mass="23052">MTTFDDPVAHIDDPDELRAHIGAVNPLAERKVLPALDQFCRDFIALSPFLVLASVDRAGAADASPRGDAPGFVRVLDDKTLLIPDRRGNNRVDTFGNIISAPSVGLIFMVPGINETLRVNGRARVTRDPALLEPSIVQERVPTIGLLVSVDEVFFHCGKALIRSKLWDPSTQVERNRFPTLGRIVAEQTKAIGVAEAEANLEEAYRSRLY</sequence>
<dbReference type="Gene3D" id="2.30.110.10">
    <property type="entry name" value="Electron Transport, Fmn-binding Protein, Chain A"/>
    <property type="match status" value="1"/>
</dbReference>
<proteinExistence type="predicted"/>
<organism evidence="2 3">
    <name type="scientific">Bosea lathyri</name>
    <dbReference type="NCBI Taxonomy" id="1036778"/>
    <lineage>
        <taxon>Bacteria</taxon>
        <taxon>Pseudomonadati</taxon>
        <taxon>Pseudomonadota</taxon>
        <taxon>Alphaproteobacteria</taxon>
        <taxon>Hyphomicrobiales</taxon>
        <taxon>Boseaceae</taxon>
        <taxon>Bosea</taxon>
    </lineage>
</organism>
<dbReference type="Proteomes" id="UP000236743">
    <property type="component" value="Unassembled WGS sequence"/>
</dbReference>
<dbReference type="PANTHER" id="PTHR42815">
    <property type="entry name" value="FAD-BINDING, PUTATIVE (AFU_ORTHOLOGUE AFUA_6G07600)-RELATED"/>
    <property type="match status" value="1"/>
</dbReference>
<dbReference type="PANTHER" id="PTHR42815:SF2">
    <property type="entry name" value="FAD-BINDING, PUTATIVE (AFU_ORTHOLOGUE AFUA_6G07600)-RELATED"/>
    <property type="match status" value="1"/>
</dbReference>
<dbReference type="InterPro" id="IPR024029">
    <property type="entry name" value="Pyridox_Oxase_FMN-dep"/>
</dbReference>
<evidence type="ECO:0000259" key="1">
    <source>
        <dbReference type="Pfam" id="PF01243"/>
    </source>
</evidence>
<evidence type="ECO:0000313" key="2">
    <source>
        <dbReference type="EMBL" id="SEG57439.1"/>
    </source>
</evidence>
<reference evidence="2 3" key="1">
    <citation type="submission" date="2016-10" db="EMBL/GenBank/DDBJ databases">
        <authorList>
            <person name="de Groot N.N."/>
        </authorList>
    </citation>
    <scope>NUCLEOTIDE SEQUENCE [LARGE SCALE GENOMIC DNA]</scope>
    <source>
        <strain evidence="2 3">DSM 26656</strain>
    </source>
</reference>